<protein>
    <submittedName>
        <fullName evidence="1">Uncharacterized protein</fullName>
    </submittedName>
</protein>
<dbReference type="EMBL" id="LC534415">
    <property type="protein sequence ID" value="BCB67518.1"/>
    <property type="molecule type" value="Genomic_DNA"/>
</dbReference>
<sequence length="307" mass="36607">MDLSILPLEIRIVILSKLSSKILWNLELSNRLYWLIYKETSPSIKWDSKIVWKFKLFPPHTFQVEGNLFVYSISDLIFETYLYFETREKTFFKPVLFGKKGYFIKTLDKDIIWRNWYTVYHSKDDEFLTGTYRKKTMKRQLNYVKKILQEIATAPFPWILKMLEHGIIHKYNKIIHQSLPILFFSSEELKIDCFQMTDQSIHEQITIWNLIDCTGIRKGIAVLQPEFYNMFGNVVGLAEYKNSDQKTQALGQFNPCHIDAQPRYISHRYIKENVTDEFLSDSESLVDFWSSDSSFSYWDSEEDSDFF</sequence>
<evidence type="ECO:0000313" key="1">
    <source>
        <dbReference type="EMBL" id="BCB67518.1"/>
    </source>
</evidence>
<organism evidence="1">
    <name type="scientific">Lymphocystis disease virus 2</name>
    <dbReference type="NCBI Taxonomy" id="159183"/>
    <lineage>
        <taxon>Viruses</taxon>
        <taxon>Varidnaviria</taxon>
        <taxon>Bamfordvirae</taxon>
        <taxon>Nucleocytoviricota</taxon>
        <taxon>Megaviricetes</taxon>
        <taxon>Pimascovirales</taxon>
        <taxon>Pimascovirales incertae sedis</taxon>
        <taxon>Iridoviridae</taxon>
        <taxon>Alphairidovirinae</taxon>
        <taxon>Lymphocystivirus</taxon>
        <taxon>Lymphocystivirus paralichthys1</taxon>
    </lineage>
</organism>
<dbReference type="Proteomes" id="UP000501113">
    <property type="component" value="Segment"/>
</dbReference>
<reference evidence="1" key="1">
    <citation type="journal article" date="2021" name="Microbiol. Resour. Announc.">
        <title>Genome Sequence of Lymphocystis Disease Virus 2 LCDV-JP_Oita_2018, Isolated from a Diseased Japanese Flounder (Paralichthys olivaceus) in Japan.</title>
        <authorList>
            <person name="Kawato S."/>
            <person name="Nozaki R."/>
            <person name="Hirono I."/>
            <person name="Kondo H."/>
        </authorList>
    </citation>
    <scope>NUCLEOTIDE SEQUENCE</scope>
    <source>
        <strain evidence="1">LCDV-JP_Oita_2018</strain>
    </source>
</reference>
<name>A0A6F8X097_9VIRU</name>
<proteinExistence type="predicted"/>
<accession>A0A6F8X097</accession>